<protein>
    <recommendedName>
        <fullName evidence="5">MORN repeat-containing protein</fullName>
    </recommendedName>
</protein>
<dbReference type="Gene3D" id="2.20.110.10">
    <property type="entry name" value="Histone H3 K4-specific methyltransferase SET7/9 N-terminal domain"/>
    <property type="match status" value="1"/>
</dbReference>
<accession>A0ABT0TIH1</accession>
<evidence type="ECO:0000313" key="4">
    <source>
        <dbReference type="Proteomes" id="UP001203342"/>
    </source>
</evidence>
<dbReference type="PANTHER" id="PTHR23084:SF179">
    <property type="entry name" value="OS10G0565000 PROTEIN"/>
    <property type="match status" value="1"/>
</dbReference>
<dbReference type="InterPro" id="IPR003409">
    <property type="entry name" value="MORN"/>
</dbReference>
<proteinExistence type="predicted"/>
<sequence>MKTKVLFLLFFTFLCETIFAQGGALADLKFEEAEIAFNNQNYETTIKKLDEFDKTYGKITAKSLYLRIVCQNKLLIKDKIFESEEEFNLLLSLRKNVSIYIKAMESEELDDKFREIYKINEDLKIYPATIKDYKLAITKLNQSMIIDDYVKVQNSECMYFKDVKDKVIYFWEGACSNGFLSGYGVLTSYFIGTNVVYSRVEGNFSNGREEGNCTVTWYNGNKYEGNLKNGKRSGYGIVTGPNLKYEGNFENDFFDGFGKLTNSKNQIFEGQFKKGRTFSGRWYDKKSGQLIKEIINGQ</sequence>
<dbReference type="SUPFAM" id="SSF82185">
    <property type="entry name" value="Histone H3 K4-specific methyltransferase SET7/9 N-terminal domain"/>
    <property type="match status" value="1"/>
</dbReference>
<dbReference type="RefSeq" id="WP_250581918.1">
    <property type="nucleotide sequence ID" value="NZ_JAMLJN010000006.1"/>
</dbReference>
<name>A0ABT0TIH1_9FLAO</name>
<keyword evidence="4" id="KW-1185">Reference proteome</keyword>
<organism evidence="3 4">
    <name type="scientific">Flavobacterium fragile</name>
    <dbReference type="NCBI Taxonomy" id="2949085"/>
    <lineage>
        <taxon>Bacteria</taxon>
        <taxon>Pseudomonadati</taxon>
        <taxon>Bacteroidota</taxon>
        <taxon>Flavobacteriia</taxon>
        <taxon>Flavobacteriales</taxon>
        <taxon>Flavobacteriaceae</taxon>
        <taxon>Flavobacterium</taxon>
    </lineage>
</organism>
<evidence type="ECO:0000256" key="2">
    <source>
        <dbReference type="SAM" id="SignalP"/>
    </source>
</evidence>
<comment type="caution">
    <text evidence="3">The sequence shown here is derived from an EMBL/GenBank/DDBJ whole genome shotgun (WGS) entry which is preliminary data.</text>
</comment>
<dbReference type="SMART" id="SM00698">
    <property type="entry name" value="MORN"/>
    <property type="match status" value="3"/>
</dbReference>
<dbReference type="Proteomes" id="UP001203342">
    <property type="component" value="Unassembled WGS sequence"/>
</dbReference>
<evidence type="ECO:0008006" key="5">
    <source>
        <dbReference type="Google" id="ProtNLM"/>
    </source>
</evidence>
<feature type="signal peptide" evidence="2">
    <location>
        <begin position="1"/>
        <end position="20"/>
    </location>
</feature>
<dbReference type="Pfam" id="PF02493">
    <property type="entry name" value="MORN"/>
    <property type="match status" value="4"/>
</dbReference>
<evidence type="ECO:0000313" key="3">
    <source>
        <dbReference type="EMBL" id="MCL9770401.1"/>
    </source>
</evidence>
<dbReference type="PANTHER" id="PTHR23084">
    <property type="entry name" value="PHOSPHATIDYLINOSITOL-4-PHOSPHATE 5-KINASE RELATED"/>
    <property type="match status" value="1"/>
</dbReference>
<gene>
    <name evidence="3" type="ORF">NAT47_08225</name>
</gene>
<keyword evidence="2" id="KW-0732">Signal</keyword>
<reference evidence="3 4" key="1">
    <citation type="submission" date="2022-05" db="EMBL/GenBank/DDBJ databases">
        <title>Flavobacterium sp., isolated from activated sludge.</title>
        <authorList>
            <person name="Ran Q."/>
        </authorList>
    </citation>
    <scope>NUCLEOTIDE SEQUENCE [LARGE SCALE GENOMIC DNA]</scope>
    <source>
        <strain evidence="3 4">HXWNR69</strain>
    </source>
</reference>
<evidence type="ECO:0000256" key="1">
    <source>
        <dbReference type="ARBA" id="ARBA00022737"/>
    </source>
</evidence>
<keyword evidence="1" id="KW-0677">Repeat</keyword>
<dbReference type="EMBL" id="JAMLJN010000006">
    <property type="protein sequence ID" value="MCL9770401.1"/>
    <property type="molecule type" value="Genomic_DNA"/>
</dbReference>
<feature type="chain" id="PRO_5046860549" description="MORN repeat-containing protein" evidence="2">
    <location>
        <begin position="21"/>
        <end position="298"/>
    </location>
</feature>